<dbReference type="GO" id="GO:0046872">
    <property type="term" value="F:metal ion binding"/>
    <property type="evidence" value="ECO:0007669"/>
    <property type="project" value="UniProtKB-KW"/>
</dbReference>
<evidence type="ECO:0000256" key="1">
    <source>
        <dbReference type="PIRSR" id="PIRSR015853-1"/>
    </source>
</evidence>
<dbReference type="Proteomes" id="UP000239589">
    <property type="component" value="Unassembled WGS sequence"/>
</dbReference>
<feature type="binding site" evidence="2">
    <location>
        <position position="60"/>
    </location>
    <ligand>
        <name>Zn(2+)</name>
        <dbReference type="ChEBI" id="CHEBI:29105"/>
        <label>2</label>
    </ligand>
</feature>
<comment type="caution">
    <text evidence="3">The sequence shown here is derived from an EMBL/GenBank/DDBJ whole genome shotgun (WGS) entry which is preliminary data.</text>
</comment>
<name>A0A2S6CQM6_9CYAN</name>
<dbReference type="InterPro" id="IPR007035">
    <property type="entry name" value="Peptidase_M55"/>
</dbReference>
<dbReference type="InterPro" id="IPR036177">
    <property type="entry name" value="Peptidase_M55_sf"/>
</dbReference>
<dbReference type="CDD" id="cd08770">
    <property type="entry name" value="DAP_dppA_3"/>
    <property type="match status" value="1"/>
</dbReference>
<dbReference type="RefSeq" id="WP_104389035.1">
    <property type="nucleotide sequence ID" value="NZ_PGEM01000143.1"/>
</dbReference>
<dbReference type="SUPFAM" id="SSF63992">
    <property type="entry name" value="Dipeptide transport protein"/>
    <property type="match status" value="1"/>
</dbReference>
<proteinExistence type="predicted"/>
<feature type="binding site" evidence="2">
    <location>
        <position position="105"/>
    </location>
    <ligand>
        <name>Zn(2+)</name>
        <dbReference type="ChEBI" id="CHEBI:29105"/>
        <label>2</label>
    </ligand>
</feature>
<dbReference type="InterPro" id="IPR027476">
    <property type="entry name" value="DppA_N"/>
</dbReference>
<dbReference type="PIRSF" id="PIRSF015853">
    <property type="entry name" value="Pep_DppA"/>
    <property type="match status" value="1"/>
</dbReference>
<sequence length="265" mass="29355">MKIYVSADIEGIAGIADWDEATLGKEGYEIFREQMTREVVAACEGAIAAGATEIIIKDAHDTGRNIDPSQLPYPVQLIKGWSGHPYSMVQELDSSFAALILIGYHSPSGSGQNPLAHTFNPNINRMLLNGQPISEFHLMTMTAAYEQVPVVFVSGDAALCQSVKVYNSKIETVSTIKGIGESVWGIHPQLVLEQIQAGVTQALQQRKQIQVQPLPEYFHFEVEYKHPPLAYKYSFYPGAKLKGEQSVILETNDWFDIIRALLFIA</sequence>
<organism evidence="3 4">
    <name type="scientific">Cuspidothrix issatschenkoi CHARLIE-1</name>
    <dbReference type="NCBI Taxonomy" id="2052836"/>
    <lineage>
        <taxon>Bacteria</taxon>
        <taxon>Bacillati</taxon>
        <taxon>Cyanobacteriota</taxon>
        <taxon>Cyanophyceae</taxon>
        <taxon>Nostocales</taxon>
        <taxon>Aphanizomenonaceae</taxon>
        <taxon>Cuspidothrix</taxon>
    </lineage>
</organism>
<dbReference type="EMBL" id="PGEM01000143">
    <property type="protein sequence ID" value="PPJ62074.1"/>
    <property type="molecule type" value="Genomic_DNA"/>
</dbReference>
<feature type="binding site" evidence="2">
    <location>
        <position position="8"/>
    </location>
    <ligand>
        <name>Zn(2+)</name>
        <dbReference type="ChEBI" id="CHEBI:29105"/>
        <label>2</label>
    </ligand>
</feature>
<dbReference type="AlphaFoldDB" id="A0A2S6CQM6"/>
<feature type="binding site" evidence="2">
    <location>
        <position position="10"/>
    </location>
    <ligand>
        <name>Zn(2+)</name>
        <dbReference type="ChEBI" id="CHEBI:29105"/>
        <label>1</label>
    </ligand>
</feature>
<dbReference type="Gene3D" id="3.40.50.10780">
    <property type="entry name" value="Dipeptide transport protein"/>
    <property type="match status" value="1"/>
</dbReference>
<feature type="binding site" evidence="2">
    <location>
        <position position="8"/>
    </location>
    <ligand>
        <name>Zn(2+)</name>
        <dbReference type="ChEBI" id="CHEBI:29105"/>
        <label>1</label>
    </ligand>
</feature>
<protein>
    <submittedName>
        <fullName evidence="3">Amino acid amidase</fullName>
    </submittedName>
</protein>
<evidence type="ECO:0000256" key="2">
    <source>
        <dbReference type="PIRSR" id="PIRSR015853-2"/>
    </source>
</evidence>
<accession>A0A2S6CQM6</accession>
<reference evidence="3 4" key="1">
    <citation type="submission" date="2018-02" db="EMBL/GenBank/DDBJ databases">
        <title>Discovery of a pederin family compound in a non-symbiotic bloom-forming cyanobacterium.</title>
        <authorList>
            <person name="Kust A."/>
            <person name="Mares J."/>
            <person name="Jokela J."/>
            <person name="Urajova P."/>
            <person name="Hajek J."/>
            <person name="Saurav K."/>
            <person name="Voracova K."/>
            <person name="Fewer D.P."/>
            <person name="Haapaniemi E."/>
            <person name="Permi P."/>
            <person name="Rehakova K."/>
            <person name="Sivonen K."/>
            <person name="Hrouzek P."/>
        </authorList>
    </citation>
    <scope>NUCLEOTIDE SEQUENCE [LARGE SCALE GENOMIC DNA]</scope>
    <source>
        <strain evidence="3 4">CHARLIE-1</strain>
    </source>
</reference>
<evidence type="ECO:0000313" key="3">
    <source>
        <dbReference type="EMBL" id="PPJ62074.1"/>
    </source>
</evidence>
<feature type="binding site" evidence="2">
    <location>
        <position position="135"/>
    </location>
    <ligand>
        <name>Zn(2+)</name>
        <dbReference type="ChEBI" id="CHEBI:29105"/>
        <label>2</label>
    </ligand>
</feature>
<keyword evidence="4" id="KW-1185">Reference proteome</keyword>
<dbReference type="OrthoDB" id="9785420at2"/>
<feature type="active site" description="Nucleophile" evidence="1">
    <location>
        <position position="117"/>
    </location>
</feature>
<gene>
    <name evidence="3" type="ORF">CUN59_17420</name>
</gene>
<dbReference type="Pfam" id="PF04951">
    <property type="entry name" value="Peptidase_M55"/>
    <property type="match status" value="1"/>
</dbReference>
<evidence type="ECO:0000313" key="4">
    <source>
        <dbReference type="Proteomes" id="UP000239589"/>
    </source>
</evidence>
<keyword evidence="2" id="KW-0479">Metal-binding</keyword>
<dbReference type="Gene3D" id="3.30.1360.130">
    <property type="entry name" value="Dipeptide transport protein"/>
    <property type="match status" value="1"/>
</dbReference>
<keyword evidence="2" id="KW-0862">Zinc</keyword>